<comment type="caution">
    <text evidence="1">The sequence shown here is derived from an EMBL/GenBank/DDBJ whole genome shotgun (WGS) entry which is preliminary data.</text>
</comment>
<evidence type="ECO:0000313" key="2">
    <source>
        <dbReference type="Proteomes" id="UP000075714"/>
    </source>
</evidence>
<evidence type="ECO:0000313" key="1">
    <source>
        <dbReference type="EMBL" id="KXZ44688.1"/>
    </source>
</evidence>
<sequence>MCVQQHFAIKAATGTGGSSDGNGRFLAPAEFAPCIWPTPAPPPWVLAAQEQQHPGNGLGNYIAAGGASGVTACGPVMVAEGAEWIPLTLSLPAAAAPAGYVPTFAEADPVLDELLDEQFEDEAVNWLVEASSADSLMWEL</sequence>
<dbReference type="Proteomes" id="UP000075714">
    <property type="component" value="Unassembled WGS sequence"/>
</dbReference>
<name>A0A150G4D7_GONPE</name>
<proteinExistence type="predicted"/>
<gene>
    <name evidence="1" type="ORF">GPECTOR_63g17</name>
</gene>
<dbReference type="EMBL" id="LSYV01000064">
    <property type="protein sequence ID" value="KXZ44688.1"/>
    <property type="molecule type" value="Genomic_DNA"/>
</dbReference>
<reference evidence="2" key="1">
    <citation type="journal article" date="2016" name="Nat. Commun.">
        <title>The Gonium pectorale genome demonstrates co-option of cell cycle regulation during the evolution of multicellularity.</title>
        <authorList>
            <person name="Hanschen E.R."/>
            <person name="Marriage T.N."/>
            <person name="Ferris P.J."/>
            <person name="Hamaji T."/>
            <person name="Toyoda A."/>
            <person name="Fujiyama A."/>
            <person name="Neme R."/>
            <person name="Noguchi H."/>
            <person name="Minakuchi Y."/>
            <person name="Suzuki M."/>
            <person name="Kawai-Toyooka H."/>
            <person name="Smith D.R."/>
            <person name="Sparks H."/>
            <person name="Anderson J."/>
            <person name="Bakaric R."/>
            <person name="Luria V."/>
            <person name="Karger A."/>
            <person name="Kirschner M.W."/>
            <person name="Durand P.M."/>
            <person name="Michod R.E."/>
            <person name="Nozaki H."/>
            <person name="Olson B.J."/>
        </authorList>
    </citation>
    <scope>NUCLEOTIDE SEQUENCE [LARGE SCALE GENOMIC DNA]</scope>
    <source>
        <strain evidence="2">NIES-2863</strain>
    </source>
</reference>
<organism evidence="1 2">
    <name type="scientific">Gonium pectorale</name>
    <name type="common">Green alga</name>
    <dbReference type="NCBI Taxonomy" id="33097"/>
    <lineage>
        <taxon>Eukaryota</taxon>
        <taxon>Viridiplantae</taxon>
        <taxon>Chlorophyta</taxon>
        <taxon>core chlorophytes</taxon>
        <taxon>Chlorophyceae</taxon>
        <taxon>CS clade</taxon>
        <taxon>Chlamydomonadales</taxon>
        <taxon>Volvocaceae</taxon>
        <taxon>Gonium</taxon>
    </lineage>
</organism>
<keyword evidence="2" id="KW-1185">Reference proteome</keyword>
<dbReference type="AlphaFoldDB" id="A0A150G4D7"/>
<protein>
    <submittedName>
        <fullName evidence="1">Uncharacterized protein</fullName>
    </submittedName>
</protein>
<accession>A0A150G4D7</accession>